<evidence type="ECO:0000313" key="1">
    <source>
        <dbReference type="EMBL" id="RKN20856.1"/>
    </source>
</evidence>
<comment type="caution">
    <text evidence="2">The sequence shown here is derived from an EMBL/GenBank/DDBJ whole genome shotgun (WGS) entry which is preliminary data.</text>
</comment>
<dbReference type="Proteomes" id="UP000271548">
    <property type="component" value="Unassembled WGS sequence"/>
</dbReference>
<proteinExistence type="predicted"/>
<dbReference type="RefSeq" id="WP_120675475.1">
    <property type="nucleotide sequence ID" value="NZ_RAZS01000003.1"/>
</dbReference>
<dbReference type="EMBL" id="RAZS01000003">
    <property type="protein sequence ID" value="RKN20856.1"/>
    <property type="molecule type" value="Genomic_DNA"/>
</dbReference>
<protein>
    <submittedName>
        <fullName evidence="2">Uncharacterized protein</fullName>
    </submittedName>
</protein>
<name>A0A3A9Y4D5_9ACTN</name>
<dbReference type="Proteomes" id="UP000275865">
    <property type="component" value="Unassembled WGS sequence"/>
</dbReference>
<dbReference type="AlphaFoldDB" id="A0A3A9Y4D5"/>
<evidence type="ECO:0000313" key="3">
    <source>
        <dbReference type="Proteomes" id="UP000271548"/>
    </source>
</evidence>
<dbReference type="EMBL" id="RAZT01000006">
    <property type="protein sequence ID" value="RKN32331.1"/>
    <property type="molecule type" value="Genomic_DNA"/>
</dbReference>
<organism evidence="2 4">
    <name type="scientific">Micromonospora musae</name>
    <dbReference type="NCBI Taxonomy" id="1894970"/>
    <lineage>
        <taxon>Bacteria</taxon>
        <taxon>Bacillati</taxon>
        <taxon>Actinomycetota</taxon>
        <taxon>Actinomycetes</taxon>
        <taxon>Micromonosporales</taxon>
        <taxon>Micromonosporaceae</taxon>
        <taxon>Micromonospora</taxon>
    </lineage>
</organism>
<evidence type="ECO:0000313" key="4">
    <source>
        <dbReference type="Proteomes" id="UP000275865"/>
    </source>
</evidence>
<keyword evidence="3" id="KW-1185">Reference proteome</keyword>
<sequence>MNRSVNWRSPVLPVLLVLAVVLIWLARGAFNGPDDQFASFPSVADRLVHETDVQTFLGREEAARCERSDDGRRQQVETCLWGAPEASQLTVAVIRHAAEATAIKEFRRPIVPPNIEIPGLGDEGARSAESAAEPEVLFRRGYIVVSIWYVVADGDPSERMPGMVSLARAIDNRLDSFVA</sequence>
<accession>A0A3A9Y4D5</accession>
<reference evidence="3 4" key="1">
    <citation type="submission" date="2018-09" db="EMBL/GenBank/DDBJ databases">
        <title>Micromonospora sp. nov. MS1-9, isolated from a root of Musa sp.</title>
        <authorList>
            <person name="Kuncharoen N."/>
            <person name="Kudo T."/>
            <person name="Ohkuma M."/>
            <person name="Yuki M."/>
            <person name="Tanasupawat S."/>
        </authorList>
    </citation>
    <scope>NUCLEOTIDE SEQUENCE [LARGE SCALE GENOMIC DNA]</scope>
    <source>
        <strain evidence="2 4">MS1-9</strain>
        <strain evidence="1 3">NGC1-4</strain>
    </source>
</reference>
<gene>
    <name evidence="2" type="ORF">D7044_13840</name>
    <name evidence="1" type="ORF">D7147_08500</name>
</gene>
<evidence type="ECO:0000313" key="2">
    <source>
        <dbReference type="EMBL" id="RKN32331.1"/>
    </source>
</evidence>